<dbReference type="EMBL" id="AZSP01000300">
    <property type="protein sequence ID" value="PVE06401.1"/>
    <property type="molecule type" value="Genomic_DNA"/>
</dbReference>
<name>A0A2T7SUA6_9ACTN</name>
<dbReference type="STRING" id="1440053.GCA_000718095_00108"/>
<dbReference type="AlphaFoldDB" id="A0A2T7SUA6"/>
<accession>A0A2T7SUA6</accession>
<feature type="compositionally biased region" description="Low complexity" evidence="1">
    <location>
        <begin position="317"/>
        <end position="326"/>
    </location>
</feature>
<keyword evidence="4" id="KW-1185">Reference proteome</keyword>
<evidence type="ECO:0000259" key="2">
    <source>
        <dbReference type="Pfam" id="PF20568"/>
    </source>
</evidence>
<feature type="compositionally biased region" description="Basic and acidic residues" evidence="1">
    <location>
        <begin position="296"/>
        <end position="316"/>
    </location>
</feature>
<dbReference type="PROSITE" id="PS51257">
    <property type="entry name" value="PROKAR_LIPOPROTEIN"/>
    <property type="match status" value="1"/>
</dbReference>
<sequence length="384" mass="39593">MRSPHRRRYVTLAVLSAGILITAGCGGDEGGEDVASAEELLLQPAADPGPDPFTRSTVSPDSLMSPAVRPPSPDARGGASGTVRTPRALPGSTPGLYGGTSAASCEVERQTRLLTQDRTKARAFAEGAGVTQASVPDFLRGLTPVVLRPDIRVTSHGYREGSAAAFQSVLQAGTAVMVDNRGVPRVRCADGSPLSPPIAAKGSVRYRGAQWKGYQPERVVVINRSPEVITSLIIVDLAANTWVERQIGTEGRRDKPPQVPPRYGPEADITDPEAVRPPGPGMPEAPAGVGPASGDAPRDRSTPGRGRAVPDQRRDAPLVPDDGVLPPDGPVEPEPGGGDLALSDEDILTGPDDPAALPGDELSAPSPDGGGSGDELIGPDAFAG</sequence>
<dbReference type="Pfam" id="PF20568">
    <property type="entry name" value="DUF6777"/>
    <property type="match status" value="1"/>
</dbReference>
<feature type="domain" description="DUF6777" evidence="2">
    <location>
        <begin position="88"/>
        <end position="248"/>
    </location>
</feature>
<gene>
    <name evidence="3" type="ORF">Y717_30020</name>
</gene>
<dbReference type="OrthoDB" id="4655582at2"/>
<evidence type="ECO:0000256" key="1">
    <source>
        <dbReference type="SAM" id="MobiDB-lite"/>
    </source>
</evidence>
<protein>
    <recommendedName>
        <fullName evidence="2">DUF6777 domain-containing protein</fullName>
    </recommendedName>
</protein>
<feature type="region of interest" description="Disordered" evidence="1">
    <location>
        <begin position="44"/>
        <end position="102"/>
    </location>
</feature>
<feature type="region of interest" description="Disordered" evidence="1">
    <location>
        <begin position="248"/>
        <end position="384"/>
    </location>
</feature>
<dbReference type="InterPro" id="IPR046704">
    <property type="entry name" value="DUF6777"/>
</dbReference>
<dbReference type="Proteomes" id="UP000245992">
    <property type="component" value="Unassembled WGS sequence"/>
</dbReference>
<proteinExistence type="predicted"/>
<comment type="caution">
    <text evidence="3">The sequence shown here is derived from an EMBL/GenBank/DDBJ whole genome shotgun (WGS) entry which is preliminary data.</text>
</comment>
<dbReference type="RefSeq" id="WP_037726670.1">
    <property type="nucleotide sequence ID" value="NZ_AZSP01000300.1"/>
</dbReference>
<reference evidence="3 4" key="1">
    <citation type="submission" date="2013-12" db="EMBL/GenBank/DDBJ databases">
        <title>Annotated genome of Streptomyces scopuliridis.</title>
        <authorList>
            <person name="Olson J.B."/>
        </authorList>
    </citation>
    <scope>NUCLEOTIDE SEQUENCE [LARGE SCALE GENOMIC DNA]</scope>
    <source>
        <strain evidence="3 4">RB72</strain>
    </source>
</reference>
<evidence type="ECO:0000313" key="3">
    <source>
        <dbReference type="EMBL" id="PVE06401.1"/>
    </source>
</evidence>
<evidence type="ECO:0000313" key="4">
    <source>
        <dbReference type="Proteomes" id="UP000245992"/>
    </source>
</evidence>
<organism evidence="3 4">
    <name type="scientific">Streptomyces scopuliridis RB72</name>
    <dbReference type="NCBI Taxonomy" id="1440053"/>
    <lineage>
        <taxon>Bacteria</taxon>
        <taxon>Bacillati</taxon>
        <taxon>Actinomycetota</taxon>
        <taxon>Actinomycetes</taxon>
        <taxon>Kitasatosporales</taxon>
        <taxon>Streptomycetaceae</taxon>
        <taxon>Streptomyces</taxon>
    </lineage>
</organism>